<proteinExistence type="predicted"/>
<gene>
    <name evidence="2" type="ORF">G8C28_002134</name>
</gene>
<protein>
    <submittedName>
        <fullName evidence="2">Uncharacterized protein</fullName>
    </submittedName>
</protein>
<reference evidence="2" key="2">
    <citation type="submission" date="2020-02" db="EMBL/GenBank/DDBJ databases">
        <authorList>
            <consortium name="NCBI Pathogen Detection Project"/>
        </authorList>
    </citation>
    <scope>NUCLEOTIDE SEQUENCE</scope>
    <source>
        <strain evidence="2">MA.BD-PM-2007-01-000703</strain>
    </source>
</reference>
<reference evidence="2" key="1">
    <citation type="journal article" date="2018" name="Genome Biol.">
        <title>SKESA: strategic k-mer extension for scrupulous assemblies.</title>
        <authorList>
            <person name="Souvorov A."/>
            <person name="Agarwala R."/>
            <person name="Lipman D.J."/>
        </authorList>
    </citation>
    <scope>NUCLEOTIDE SEQUENCE</scope>
    <source>
        <strain evidence="2">MA.BD-PM-2007-01-000703</strain>
    </source>
</reference>
<dbReference type="EMBL" id="DAAVKQ010000004">
    <property type="protein sequence ID" value="HAF5259481.1"/>
    <property type="molecule type" value="Genomic_DNA"/>
</dbReference>
<dbReference type="AlphaFoldDB" id="A0A748S278"/>
<comment type="caution">
    <text evidence="2">The sequence shown here is derived from an EMBL/GenBank/DDBJ whole genome shotgun (WGS) entry which is preliminary data.</text>
</comment>
<evidence type="ECO:0000256" key="1">
    <source>
        <dbReference type="SAM" id="MobiDB-lite"/>
    </source>
</evidence>
<sequence>MLGGAGQIPAALAVRDRPPTLPRIAAGSKTFFGNANKRLIGKTNYARTPENPATPAFDTRQPLKAPR</sequence>
<organism evidence="2">
    <name type="scientific">Salmonella enterica</name>
    <name type="common">Salmonella choleraesuis</name>
    <dbReference type="NCBI Taxonomy" id="28901"/>
    <lineage>
        <taxon>Bacteria</taxon>
        <taxon>Pseudomonadati</taxon>
        <taxon>Pseudomonadota</taxon>
        <taxon>Gammaproteobacteria</taxon>
        <taxon>Enterobacterales</taxon>
        <taxon>Enterobacteriaceae</taxon>
        <taxon>Salmonella</taxon>
    </lineage>
</organism>
<name>A0A748S278_SALER</name>
<accession>A0A748S278</accession>
<evidence type="ECO:0000313" key="2">
    <source>
        <dbReference type="EMBL" id="HAF5259481.1"/>
    </source>
</evidence>
<feature type="region of interest" description="Disordered" evidence="1">
    <location>
        <begin position="42"/>
        <end position="67"/>
    </location>
</feature>